<evidence type="ECO:0008006" key="4">
    <source>
        <dbReference type="Google" id="ProtNLM"/>
    </source>
</evidence>
<keyword evidence="1" id="KW-1133">Transmembrane helix</keyword>
<comment type="caution">
    <text evidence="2">The sequence shown here is derived from an EMBL/GenBank/DDBJ whole genome shotgun (WGS) entry which is preliminary data.</text>
</comment>
<feature type="transmembrane region" description="Helical" evidence="1">
    <location>
        <begin position="186"/>
        <end position="207"/>
    </location>
</feature>
<protein>
    <recommendedName>
        <fullName evidence="4">Polysaccharide chain length determinant N-terminal domain-containing protein</fullName>
    </recommendedName>
</protein>
<keyword evidence="1" id="KW-0472">Membrane</keyword>
<evidence type="ECO:0000313" key="2">
    <source>
        <dbReference type="EMBL" id="PJF48185.1"/>
    </source>
</evidence>
<dbReference type="PANTHER" id="PTHR32309:SF13">
    <property type="entry name" value="FERRIC ENTEROBACTIN TRANSPORT PROTEIN FEPE"/>
    <property type="match status" value="1"/>
</dbReference>
<name>A0A2M8QEE5_9CHLR</name>
<evidence type="ECO:0000256" key="1">
    <source>
        <dbReference type="SAM" id="Phobius"/>
    </source>
</evidence>
<dbReference type="AlphaFoldDB" id="A0A2M8QEE5"/>
<accession>A0A2M8QEE5</accession>
<dbReference type="EMBL" id="PGTN01000021">
    <property type="protein sequence ID" value="PJF48185.1"/>
    <property type="molecule type" value="Genomic_DNA"/>
</dbReference>
<proteinExistence type="predicted"/>
<dbReference type="PANTHER" id="PTHR32309">
    <property type="entry name" value="TYROSINE-PROTEIN KINASE"/>
    <property type="match status" value="1"/>
</dbReference>
<organism evidence="2 3">
    <name type="scientific">Candidatus Thermofonsia Clade 3 bacterium</name>
    <dbReference type="NCBI Taxonomy" id="2364212"/>
    <lineage>
        <taxon>Bacteria</taxon>
        <taxon>Bacillati</taxon>
        <taxon>Chloroflexota</taxon>
        <taxon>Candidatus Thermofontia</taxon>
        <taxon>Candidatus Thermofonsia Clade 3</taxon>
    </lineage>
</organism>
<dbReference type="GO" id="GO:0005886">
    <property type="term" value="C:plasma membrane"/>
    <property type="evidence" value="ECO:0007669"/>
    <property type="project" value="TreeGrafter"/>
</dbReference>
<sequence>MICFELMIAEYARILLRRWWLALLPAALIAAVTLLTTRPAPPTYVVTMSFAVGLPPEPLREQAYNYDRHYNWLASEYVTQGFSLIIGKGAFADNVAKRLARRGISLPAPLAGAIRSEYRSSVLVVYVSWPDPEQAVQIAQAVVDELDENYEAYWPQLKGAGASPVRLMDPIAPVPTAAPLRDRFDLPVRLALGLLAGMALVLLWHYFDPVIRERREIERMGLNVIGEIPERF</sequence>
<gene>
    <name evidence="2" type="ORF">CUN48_04670</name>
</gene>
<keyword evidence="1" id="KW-0812">Transmembrane</keyword>
<dbReference type="GO" id="GO:0004713">
    <property type="term" value="F:protein tyrosine kinase activity"/>
    <property type="evidence" value="ECO:0007669"/>
    <property type="project" value="TreeGrafter"/>
</dbReference>
<dbReference type="InterPro" id="IPR050445">
    <property type="entry name" value="Bact_polysacc_biosynth/exp"/>
</dbReference>
<evidence type="ECO:0000313" key="3">
    <source>
        <dbReference type="Proteomes" id="UP000230790"/>
    </source>
</evidence>
<reference evidence="2 3" key="1">
    <citation type="submission" date="2017-11" db="EMBL/GenBank/DDBJ databases">
        <title>Evolution of Phototrophy in the Chloroflexi Phylum Driven by Horizontal Gene Transfer.</title>
        <authorList>
            <person name="Ward L.M."/>
            <person name="Hemp J."/>
            <person name="Shih P.M."/>
            <person name="Mcglynn S.E."/>
            <person name="Fischer W."/>
        </authorList>
    </citation>
    <scope>NUCLEOTIDE SEQUENCE [LARGE SCALE GENOMIC DNA]</scope>
    <source>
        <strain evidence="2">JP3_7</strain>
    </source>
</reference>
<dbReference type="Proteomes" id="UP000230790">
    <property type="component" value="Unassembled WGS sequence"/>
</dbReference>